<sequence>MSSDKVDSLAGKLVIKAQLGQDIRRIAIHNEDITFDELILMMQRVFRGSLSTQDQITLKYKDEDGDLITIVDNCDVAQAILCSRVLRLKVIVQGDDKSNSVSDLRADLVQVREKVEQLIEKTFLLTLEGGSGDGQAPNPKMNGDHTSSSSSPANDRASKNTQSKRETIPPFSPSSIQSSDSRPPSVPAPTAFAPYRQEQQQQPGPQGPPSQGPPEARQTPQPLQQPQARPPPQMTAQPTPQQVPLGSQQVMQGPPLQGQPPHSMGLPQESKPMQPIQQQMPQPQQQLQQTQLQSQQMPQPQLQQTQLQSQQMPQQQIPQQIPPQQGQPSTQQPPLHQQGQPGAPFNQGVASLFTQNQANTRMAQVAPQNYPLTHGVQASQPPFAGYSPSPSPLGPQQQGQPQGLPQGPPQGQPQGQPQGPPQGQPQEQSQGQQPLNRPVANLSPAPSQQAWPPGPPPTFPGSMSPGSAGNPYSRLPNQYRYANPPSGNTY</sequence>
<dbReference type="RefSeq" id="XP_003746604.1">
    <property type="nucleotide sequence ID" value="XM_003746556.1"/>
</dbReference>
<feature type="compositionally biased region" description="Low complexity" evidence="1">
    <location>
        <begin position="394"/>
        <end position="405"/>
    </location>
</feature>
<evidence type="ECO:0000259" key="2">
    <source>
        <dbReference type="PROSITE" id="PS51745"/>
    </source>
</evidence>
<feature type="compositionally biased region" description="Low complexity" evidence="1">
    <location>
        <begin position="424"/>
        <end position="435"/>
    </location>
</feature>
<feature type="compositionally biased region" description="Low complexity" evidence="1">
    <location>
        <begin position="213"/>
        <end position="227"/>
    </location>
</feature>
<dbReference type="SMART" id="SM00666">
    <property type="entry name" value="PB1"/>
    <property type="match status" value="1"/>
</dbReference>
<dbReference type="InterPro" id="IPR053793">
    <property type="entry name" value="PB1-like"/>
</dbReference>
<dbReference type="GeneID" id="100902422"/>
<feature type="compositionally biased region" description="Low complexity" evidence="1">
    <location>
        <begin position="234"/>
        <end position="244"/>
    </location>
</feature>
<dbReference type="PROSITE" id="PS51745">
    <property type="entry name" value="PB1"/>
    <property type="match status" value="1"/>
</dbReference>
<evidence type="ECO:0000256" key="1">
    <source>
        <dbReference type="SAM" id="MobiDB-lite"/>
    </source>
</evidence>
<gene>
    <name evidence="4" type="primary">LOC100902422</name>
</gene>
<dbReference type="InterPro" id="IPR033512">
    <property type="entry name" value="TFG"/>
</dbReference>
<feature type="domain" description="PB1" evidence="2">
    <location>
        <begin position="12"/>
        <end position="95"/>
    </location>
</feature>
<dbReference type="AlphaFoldDB" id="A0AAJ6QWU4"/>
<dbReference type="PANTHER" id="PTHR15335">
    <property type="entry name" value="PROTEIN TFG"/>
    <property type="match status" value="1"/>
</dbReference>
<name>A0AAJ6QWU4_9ACAR</name>
<reference evidence="4" key="1">
    <citation type="submission" date="2025-08" db="UniProtKB">
        <authorList>
            <consortium name="RefSeq"/>
        </authorList>
    </citation>
    <scope>IDENTIFICATION</scope>
</reference>
<feature type="compositionally biased region" description="Polar residues" evidence="1">
    <location>
        <begin position="348"/>
        <end position="380"/>
    </location>
</feature>
<dbReference type="Pfam" id="PF00564">
    <property type="entry name" value="PB1"/>
    <property type="match status" value="1"/>
</dbReference>
<dbReference type="KEGG" id="goe:100902422"/>
<dbReference type="CDD" id="cd06401">
    <property type="entry name" value="PB1_TFG"/>
    <property type="match status" value="1"/>
</dbReference>
<feature type="compositionally biased region" description="Low complexity" evidence="1">
    <location>
        <begin position="173"/>
        <end position="183"/>
    </location>
</feature>
<feature type="region of interest" description="Disordered" evidence="1">
    <location>
        <begin position="128"/>
        <end position="490"/>
    </location>
</feature>
<accession>A0AAJ6QWU4</accession>
<dbReference type="InterPro" id="IPR000270">
    <property type="entry name" value="PB1_dom"/>
</dbReference>
<dbReference type="GO" id="GO:0042802">
    <property type="term" value="F:identical protein binding"/>
    <property type="evidence" value="ECO:0007669"/>
    <property type="project" value="InterPro"/>
</dbReference>
<evidence type="ECO:0000313" key="3">
    <source>
        <dbReference type="Proteomes" id="UP000694867"/>
    </source>
</evidence>
<dbReference type="GO" id="GO:0070971">
    <property type="term" value="C:endoplasmic reticulum exit site"/>
    <property type="evidence" value="ECO:0007669"/>
    <property type="project" value="TreeGrafter"/>
</dbReference>
<evidence type="ECO:0000313" key="4">
    <source>
        <dbReference type="RefSeq" id="XP_003746604.1"/>
    </source>
</evidence>
<feature type="compositionally biased region" description="Low complexity" evidence="1">
    <location>
        <begin position="272"/>
        <end position="344"/>
    </location>
</feature>
<dbReference type="InterPro" id="IPR034857">
    <property type="entry name" value="PB1_TFG"/>
</dbReference>
<organism evidence="3 4">
    <name type="scientific">Galendromus occidentalis</name>
    <name type="common">western predatory mite</name>
    <dbReference type="NCBI Taxonomy" id="34638"/>
    <lineage>
        <taxon>Eukaryota</taxon>
        <taxon>Metazoa</taxon>
        <taxon>Ecdysozoa</taxon>
        <taxon>Arthropoda</taxon>
        <taxon>Chelicerata</taxon>
        <taxon>Arachnida</taxon>
        <taxon>Acari</taxon>
        <taxon>Parasitiformes</taxon>
        <taxon>Mesostigmata</taxon>
        <taxon>Gamasina</taxon>
        <taxon>Phytoseioidea</taxon>
        <taxon>Phytoseiidae</taxon>
        <taxon>Typhlodrominae</taxon>
        <taxon>Galendromus</taxon>
    </lineage>
</organism>
<dbReference type="Proteomes" id="UP000694867">
    <property type="component" value="Unplaced"/>
</dbReference>
<dbReference type="Gene3D" id="3.10.20.90">
    <property type="entry name" value="Phosphatidylinositol 3-kinase Catalytic Subunit, Chain A, domain 1"/>
    <property type="match status" value="1"/>
</dbReference>
<dbReference type="GO" id="GO:0048208">
    <property type="term" value="P:COPII vesicle coating"/>
    <property type="evidence" value="ECO:0007669"/>
    <property type="project" value="InterPro"/>
</dbReference>
<keyword evidence="3" id="KW-1185">Reference proteome</keyword>
<proteinExistence type="predicted"/>
<protein>
    <submittedName>
        <fullName evidence="4">Protein TFG-like</fullName>
    </submittedName>
</protein>
<dbReference type="PANTHER" id="PTHR15335:SF7">
    <property type="entry name" value="PROTEIN TFG"/>
    <property type="match status" value="1"/>
</dbReference>
<dbReference type="SUPFAM" id="SSF54277">
    <property type="entry name" value="CAD &amp; PB1 domains"/>
    <property type="match status" value="1"/>
</dbReference>